<sequence length="338" mass="37925">MKRLLIVVFILTLSFAFICCISKEDDGSGQNESASSEESTDPKEKEYYKFLIRRLKQNANAVKSPAKNVLAAPYAIPGPFEPLPGRSYNGDYWPLFPFQNQYSGGLDLDPSLSRHIGGDFNIPIPSWGIMDVRGHFNNRVADTTTKFGYISHPVNMLGLDKKDFVRLISDPALNSNRNIQPTVPLGKVPKSFVPISCKPPLCNPYTGNFMFGVEHDFGGSDGVNGDIDIPFPIAKGVAYRYPFGGNIYYHLDNLTVSYGHNVGPLDPYTNPYMFANKDYIRNTDKILADSYAFANPATYPRTYPPRQKRDIPNLIAVPYLAIQPNLNQQISKIRFHRE</sequence>
<proteinExistence type="predicted"/>
<organism evidence="2 3">
    <name type="scientific">Acrobeloides nanus</name>
    <dbReference type="NCBI Taxonomy" id="290746"/>
    <lineage>
        <taxon>Eukaryota</taxon>
        <taxon>Metazoa</taxon>
        <taxon>Ecdysozoa</taxon>
        <taxon>Nematoda</taxon>
        <taxon>Chromadorea</taxon>
        <taxon>Rhabditida</taxon>
        <taxon>Tylenchina</taxon>
        <taxon>Cephalobomorpha</taxon>
        <taxon>Cephaloboidea</taxon>
        <taxon>Cephalobidae</taxon>
        <taxon>Acrobeloides</taxon>
    </lineage>
</organism>
<evidence type="ECO:0000256" key="1">
    <source>
        <dbReference type="SAM" id="SignalP"/>
    </source>
</evidence>
<feature type="chain" id="PRO_5036687855" evidence="1">
    <location>
        <begin position="17"/>
        <end position="338"/>
    </location>
</feature>
<dbReference type="PANTHER" id="PTHR36520">
    <property type="entry name" value="PROTEIN CBG13000-RELATED"/>
    <property type="match status" value="1"/>
</dbReference>
<protein>
    <submittedName>
        <fullName evidence="3">Uncharacterized protein</fullName>
    </submittedName>
</protein>
<name>A0A914CS18_9BILA</name>
<dbReference type="WBParaSite" id="ACRNAN_scaffold13585.g33101.t1">
    <property type="protein sequence ID" value="ACRNAN_scaffold13585.g33101.t1"/>
    <property type="gene ID" value="ACRNAN_scaffold13585.g33101"/>
</dbReference>
<keyword evidence="1" id="KW-0732">Signal</keyword>
<dbReference type="AlphaFoldDB" id="A0A914CS18"/>
<accession>A0A914CS18</accession>
<keyword evidence="2" id="KW-1185">Reference proteome</keyword>
<dbReference type="PANTHER" id="PTHR36520:SF2">
    <property type="entry name" value="CONSERVED SECRETED PROTEIN"/>
    <property type="match status" value="1"/>
</dbReference>
<feature type="signal peptide" evidence="1">
    <location>
        <begin position="1"/>
        <end position="16"/>
    </location>
</feature>
<reference evidence="3" key="1">
    <citation type="submission" date="2022-11" db="UniProtKB">
        <authorList>
            <consortium name="WormBaseParasite"/>
        </authorList>
    </citation>
    <scope>IDENTIFICATION</scope>
</reference>
<evidence type="ECO:0000313" key="2">
    <source>
        <dbReference type="Proteomes" id="UP000887540"/>
    </source>
</evidence>
<dbReference type="Proteomes" id="UP000887540">
    <property type="component" value="Unplaced"/>
</dbReference>
<evidence type="ECO:0000313" key="3">
    <source>
        <dbReference type="WBParaSite" id="ACRNAN_scaffold13585.g33101.t1"/>
    </source>
</evidence>